<sequence>MVSEASALRIPSPGAFDPISWSTNTYSSIDLSRESVNSCGSRLNPRSNPGVTAARYVSALRVTARSPGRARLLATTRCPRVVRVVTASASMEYVTPKFHSMTPVNAASWHVGIVNVTCHSASTARPAPTGFSTTSPGCGPQSTSRTTPRLTASFPNPRPSYRSSSPDLVRRAIISRTSAVVPPLFAIVYLSPIENSHAVTVRRAASYRGDTRYKVVSVVSLNM</sequence>
<reference evidence="2 3" key="1">
    <citation type="submission" date="2021-04" db="EMBL/GenBank/DDBJ databases">
        <authorList>
            <person name="Ivanova A."/>
        </authorList>
    </citation>
    <scope>NUCLEOTIDE SEQUENCE [LARGE SCALE GENOMIC DNA]</scope>
    <source>
        <strain evidence="2 3">G18</strain>
    </source>
</reference>
<keyword evidence="3" id="KW-1185">Reference proteome</keyword>
<protein>
    <submittedName>
        <fullName evidence="2">Uncharacterized protein</fullName>
    </submittedName>
</protein>
<dbReference type="Proteomes" id="UP000676565">
    <property type="component" value="Unassembled WGS sequence"/>
</dbReference>
<feature type="compositionally biased region" description="Polar residues" evidence="1">
    <location>
        <begin position="130"/>
        <end position="150"/>
    </location>
</feature>
<gene>
    <name evidence="2" type="ORF">J8F10_15945</name>
</gene>
<feature type="compositionally biased region" description="Low complexity" evidence="1">
    <location>
        <begin position="153"/>
        <end position="165"/>
    </location>
</feature>
<evidence type="ECO:0000256" key="1">
    <source>
        <dbReference type="SAM" id="MobiDB-lite"/>
    </source>
</evidence>
<organism evidence="2 3">
    <name type="scientific">Gemmata palustris</name>
    <dbReference type="NCBI Taxonomy" id="2822762"/>
    <lineage>
        <taxon>Bacteria</taxon>
        <taxon>Pseudomonadati</taxon>
        <taxon>Planctomycetota</taxon>
        <taxon>Planctomycetia</taxon>
        <taxon>Gemmatales</taxon>
        <taxon>Gemmataceae</taxon>
        <taxon>Gemmata</taxon>
    </lineage>
</organism>
<name>A0ABS5BTZ5_9BACT</name>
<comment type="caution">
    <text evidence="2">The sequence shown here is derived from an EMBL/GenBank/DDBJ whole genome shotgun (WGS) entry which is preliminary data.</text>
</comment>
<proteinExistence type="predicted"/>
<dbReference type="RefSeq" id="WP_210655189.1">
    <property type="nucleotide sequence ID" value="NZ_JAGKQQ010000001.1"/>
</dbReference>
<feature type="region of interest" description="Disordered" evidence="1">
    <location>
        <begin position="127"/>
        <end position="165"/>
    </location>
</feature>
<accession>A0ABS5BTZ5</accession>
<evidence type="ECO:0000313" key="2">
    <source>
        <dbReference type="EMBL" id="MBP3956765.1"/>
    </source>
</evidence>
<evidence type="ECO:0000313" key="3">
    <source>
        <dbReference type="Proteomes" id="UP000676565"/>
    </source>
</evidence>
<dbReference type="EMBL" id="JAGKQQ010000001">
    <property type="protein sequence ID" value="MBP3956765.1"/>
    <property type="molecule type" value="Genomic_DNA"/>
</dbReference>